<keyword evidence="1" id="KW-0479">Metal-binding</keyword>
<dbReference type="InterPro" id="IPR042281">
    <property type="entry name" value="GpdQ_beta-strand"/>
</dbReference>
<dbReference type="PANTHER" id="PTHR42988:SF2">
    <property type="entry name" value="CYCLIC NUCLEOTIDE PHOSPHODIESTERASE CBUA0032-RELATED"/>
    <property type="match status" value="1"/>
</dbReference>
<reference evidence="6" key="1">
    <citation type="submission" date="2019-10" db="EMBL/GenBank/DDBJ databases">
        <title>Description of Paenibacillus glebae sp. nov.</title>
        <authorList>
            <person name="Carlier A."/>
            <person name="Qi S."/>
        </authorList>
    </citation>
    <scope>NUCLEOTIDE SEQUENCE</scope>
    <source>
        <strain evidence="6">LMG 31456</strain>
    </source>
</reference>
<dbReference type="AlphaFoldDB" id="A0A972GVT4"/>
<gene>
    <name evidence="6" type="ORF">GC093_10870</name>
</gene>
<dbReference type="Gene3D" id="3.30.750.180">
    <property type="entry name" value="GpdQ, beta-strand dimerisation domain"/>
    <property type="match status" value="1"/>
</dbReference>
<evidence type="ECO:0000256" key="1">
    <source>
        <dbReference type="ARBA" id="ARBA00022723"/>
    </source>
</evidence>
<comment type="similarity">
    <text evidence="4">Belongs to the cyclic nucleotide phosphodiesterase class-III family.</text>
</comment>
<dbReference type="InterPro" id="IPR004843">
    <property type="entry name" value="Calcineurin-like_PHP"/>
</dbReference>
<comment type="caution">
    <text evidence="6">The sequence shown here is derived from an EMBL/GenBank/DDBJ whole genome shotgun (WGS) entry which is preliminary data.</text>
</comment>
<evidence type="ECO:0000313" key="6">
    <source>
        <dbReference type="EMBL" id="NOU93720.1"/>
    </source>
</evidence>
<sequence>MINQVGGSELNFIQVLGNHDAYLLPKAEIMALTGQQRYHAIENEEAMLIFLDTSKEMNRSDWGGEMDAERLEWLKAQLDKSGNKPVFIFAHHPVYDTTTHSTMEKMSIDPQIDMLDVLNRKEGHGFYFCGHNHMNSIVQKDG</sequence>
<name>A0A972GVT4_9BACL</name>
<evidence type="ECO:0000256" key="3">
    <source>
        <dbReference type="ARBA" id="ARBA00023004"/>
    </source>
</evidence>
<dbReference type="SUPFAM" id="SSF56300">
    <property type="entry name" value="Metallo-dependent phosphatases"/>
    <property type="match status" value="1"/>
</dbReference>
<dbReference type="GO" id="GO:0016787">
    <property type="term" value="F:hydrolase activity"/>
    <property type="evidence" value="ECO:0007669"/>
    <property type="project" value="UniProtKB-KW"/>
</dbReference>
<dbReference type="InterPro" id="IPR050884">
    <property type="entry name" value="CNP_phosphodiesterase-III"/>
</dbReference>
<evidence type="ECO:0000256" key="4">
    <source>
        <dbReference type="ARBA" id="ARBA00025742"/>
    </source>
</evidence>
<dbReference type="InterPro" id="IPR029052">
    <property type="entry name" value="Metallo-depent_PP-like"/>
</dbReference>
<accession>A0A972GVT4</accession>
<dbReference type="Pfam" id="PF00149">
    <property type="entry name" value="Metallophos"/>
    <property type="match status" value="1"/>
</dbReference>
<evidence type="ECO:0000259" key="5">
    <source>
        <dbReference type="Pfam" id="PF00149"/>
    </source>
</evidence>
<evidence type="ECO:0000313" key="7">
    <source>
        <dbReference type="Proteomes" id="UP000641588"/>
    </source>
</evidence>
<keyword evidence="3" id="KW-0408">Iron</keyword>
<organism evidence="6 7">
    <name type="scientific">Paenibacillus foliorum</name>
    <dbReference type="NCBI Taxonomy" id="2654974"/>
    <lineage>
        <taxon>Bacteria</taxon>
        <taxon>Bacillati</taxon>
        <taxon>Bacillota</taxon>
        <taxon>Bacilli</taxon>
        <taxon>Bacillales</taxon>
        <taxon>Paenibacillaceae</taxon>
        <taxon>Paenibacillus</taxon>
    </lineage>
</organism>
<keyword evidence="7" id="KW-1185">Reference proteome</keyword>
<evidence type="ECO:0000256" key="2">
    <source>
        <dbReference type="ARBA" id="ARBA00022801"/>
    </source>
</evidence>
<protein>
    <recommendedName>
        <fullName evidence="5">Calcineurin-like phosphoesterase domain-containing protein</fullName>
    </recommendedName>
</protein>
<dbReference type="EMBL" id="WHOD01000049">
    <property type="protein sequence ID" value="NOU93720.1"/>
    <property type="molecule type" value="Genomic_DNA"/>
</dbReference>
<dbReference type="PANTHER" id="PTHR42988">
    <property type="entry name" value="PHOSPHOHYDROLASE"/>
    <property type="match status" value="1"/>
</dbReference>
<keyword evidence="2" id="KW-0378">Hydrolase</keyword>
<dbReference type="GO" id="GO:0046872">
    <property type="term" value="F:metal ion binding"/>
    <property type="evidence" value="ECO:0007669"/>
    <property type="project" value="UniProtKB-KW"/>
</dbReference>
<proteinExistence type="inferred from homology"/>
<dbReference type="Proteomes" id="UP000641588">
    <property type="component" value="Unassembled WGS sequence"/>
</dbReference>
<feature type="domain" description="Calcineurin-like phosphoesterase" evidence="5">
    <location>
        <begin position="12"/>
        <end position="134"/>
    </location>
</feature>